<proteinExistence type="predicted"/>
<dbReference type="EMBL" id="KQ977606">
    <property type="protein sequence ID" value="KYN01429.1"/>
    <property type="molecule type" value="Genomic_DNA"/>
</dbReference>
<dbReference type="STRING" id="456900.A0A151IHH3"/>
<feature type="domain" description="HAT C-terminal dimerisation" evidence="2">
    <location>
        <begin position="4"/>
        <end position="71"/>
    </location>
</feature>
<organism evidence="3 4">
    <name type="scientific">Cyphomyrmex costatus</name>
    <dbReference type="NCBI Taxonomy" id="456900"/>
    <lineage>
        <taxon>Eukaryota</taxon>
        <taxon>Metazoa</taxon>
        <taxon>Ecdysozoa</taxon>
        <taxon>Arthropoda</taxon>
        <taxon>Hexapoda</taxon>
        <taxon>Insecta</taxon>
        <taxon>Pterygota</taxon>
        <taxon>Neoptera</taxon>
        <taxon>Endopterygota</taxon>
        <taxon>Hymenoptera</taxon>
        <taxon>Apocrita</taxon>
        <taxon>Aculeata</taxon>
        <taxon>Formicoidea</taxon>
        <taxon>Formicidae</taxon>
        <taxon>Myrmicinae</taxon>
        <taxon>Cyphomyrmex</taxon>
    </lineage>
</organism>
<dbReference type="AlphaFoldDB" id="A0A151IHH3"/>
<accession>A0A151IHH3</accession>
<evidence type="ECO:0000256" key="1">
    <source>
        <dbReference type="SAM" id="MobiDB-lite"/>
    </source>
</evidence>
<gene>
    <name evidence="3" type="ORF">ALC62_07779</name>
</gene>
<evidence type="ECO:0000259" key="2">
    <source>
        <dbReference type="Pfam" id="PF05699"/>
    </source>
</evidence>
<name>A0A151IHH3_9HYME</name>
<protein>
    <recommendedName>
        <fullName evidence="2">HAT C-terminal dimerisation domain-containing protein</fullName>
    </recommendedName>
</protein>
<dbReference type="InterPro" id="IPR008906">
    <property type="entry name" value="HATC_C_dom"/>
</dbReference>
<dbReference type="Pfam" id="PF05699">
    <property type="entry name" value="Dimer_Tnp_hAT"/>
    <property type="match status" value="1"/>
</dbReference>
<evidence type="ECO:0000313" key="3">
    <source>
        <dbReference type="EMBL" id="KYN01429.1"/>
    </source>
</evidence>
<dbReference type="InterPro" id="IPR052958">
    <property type="entry name" value="IFN-induced_PKR_regulator"/>
</dbReference>
<keyword evidence="4" id="KW-1185">Reference proteome</keyword>
<evidence type="ECO:0000313" key="4">
    <source>
        <dbReference type="Proteomes" id="UP000078542"/>
    </source>
</evidence>
<feature type="compositionally biased region" description="Basic and acidic residues" evidence="1">
    <location>
        <begin position="91"/>
        <end position="106"/>
    </location>
</feature>
<dbReference type="PANTHER" id="PTHR46289:SF14">
    <property type="entry name" value="DUF4371 DOMAIN-CONTAINING PROTEIN"/>
    <property type="match status" value="1"/>
</dbReference>
<sequence>LRSLLNWIVEKQMIDVFPNVYIMLRIFVTIPIVNCEAERSFSVLKKRIKNMYRTVMLDERLTSLTGLAIESELIIGQFDFDNLGSSGKRRVDVADGSRHPGTDKESPVLSGTYSGMQKMTDTLYHGNIRPYILLIINEV</sequence>
<dbReference type="PANTHER" id="PTHR46289">
    <property type="entry name" value="52 KDA REPRESSOR OF THE INHIBITOR OF THE PROTEIN KINASE-LIKE PROTEIN-RELATED"/>
    <property type="match status" value="1"/>
</dbReference>
<dbReference type="Proteomes" id="UP000078542">
    <property type="component" value="Unassembled WGS sequence"/>
</dbReference>
<dbReference type="GO" id="GO:0046983">
    <property type="term" value="F:protein dimerization activity"/>
    <property type="evidence" value="ECO:0007669"/>
    <property type="project" value="InterPro"/>
</dbReference>
<feature type="non-terminal residue" evidence="3">
    <location>
        <position position="1"/>
    </location>
</feature>
<reference evidence="3 4" key="1">
    <citation type="submission" date="2016-03" db="EMBL/GenBank/DDBJ databases">
        <title>Cyphomyrmex costatus WGS genome.</title>
        <authorList>
            <person name="Nygaard S."/>
            <person name="Hu H."/>
            <person name="Boomsma J."/>
            <person name="Zhang G."/>
        </authorList>
    </citation>
    <scope>NUCLEOTIDE SEQUENCE [LARGE SCALE GENOMIC DNA]</scope>
    <source>
        <strain evidence="3">MS0001</strain>
        <tissue evidence="3">Whole body</tissue>
    </source>
</reference>
<feature type="region of interest" description="Disordered" evidence="1">
    <location>
        <begin position="91"/>
        <end position="111"/>
    </location>
</feature>